<accession>A0ABP8CHD8</accession>
<dbReference type="GO" id="GO:0005840">
    <property type="term" value="C:ribosome"/>
    <property type="evidence" value="ECO:0007669"/>
    <property type="project" value="UniProtKB-KW"/>
</dbReference>
<evidence type="ECO:0000256" key="4">
    <source>
        <dbReference type="ARBA" id="ARBA00035135"/>
    </source>
</evidence>
<proteinExistence type="inferred from homology"/>
<keyword evidence="2 5" id="KW-0689">Ribosomal protein</keyword>
<evidence type="ECO:0000256" key="5">
    <source>
        <dbReference type="HAMAP-Rule" id="MF_00358"/>
    </source>
</evidence>
<comment type="caution">
    <text evidence="6">The sequence shown here is derived from an EMBL/GenBank/DDBJ whole genome shotgun (WGS) entry which is preliminary data.</text>
</comment>
<dbReference type="RefSeq" id="WP_344789496.1">
    <property type="nucleotide sequence ID" value="NZ_BAABCA010000008.1"/>
</dbReference>
<evidence type="ECO:0000313" key="7">
    <source>
        <dbReference type="Proteomes" id="UP001501496"/>
    </source>
</evidence>
<gene>
    <name evidence="6" type="primary">rpsU_2</name>
    <name evidence="5" type="synonym">rpsU</name>
    <name evidence="6" type="ORF">GCM10022291_33280</name>
</gene>
<comment type="similarity">
    <text evidence="1 5">Belongs to the bacterial ribosomal protein bS21 family.</text>
</comment>
<keyword evidence="3 5" id="KW-0687">Ribonucleoprotein</keyword>
<dbReference type="Pfam" id="PF01165">
    <property type="entry name" value="Ribosomal_S21"/>
    <property type="match status" value="1"/>
</dbReference>
<organism evidence="6 7">
    <name type="scientific">Postechiella marina</name>
    <dbReference type="NCBI Taxonomy" id="943941"/>
    <lineage>
        <taxon>Bacteria</taxon>
        <taxon>Pseudomonadati</taxon>
        <taxon>Bacteroidota</taxon>
        <taxon>Flavobacteriia</taxon>
        <taxon>Flavobacteriales</taxon>
        <taxon>Flavobacteriaceae</taxon>
        <taxon>Postechiella</taxon>
    </lineage>
</organism>
<evidence type="ECO:0000313" key="6">
    <source>
        <dbReference type="EMBL" id="GAA4239343.1"/>
    </source>
</evidence>
<evidence type="ECO:0000256" key="2">
    <source>
        <dbReference type="ARBA" id="ARBA00022980"/>
    </source>
</evidence>
<dbReference type="InterPro" id="IPR001911">
    <property type="entry name" value="Ribosomal_bS21"/>
</dbReference>
<dbReference type="Proteomes" id="UP001501496">
    <property type="component" value="Unassembled WGS sequence"/>
</dbReference>
<keyword evidence="7" id="KW-1185">Reference proteome</keyword>
<reference evidence="7" key="1">
    <citation type="journal article" date="2019" name="Int. J. Syst. Evol. Microbiol.">
        <title>The Global Catalogue of Microorganisms (GCM) 10K type strain sequencing project: providing services to taxonomists for standard genome sequencing and annotation.</title>
        <authorList>
            <consortium name="The Broad Institute Genomics Platform"/>
            <consortium name="The Broad Institute Genome Sequencing Center for Infectious Disease"/>
            <person name="Wu L."/>
            <person name="Ma J."/>
        </authorList>
    </citation>
    <scope>NUCLEOTIDE SEQUENCE [LARGE SCALE GENOMIC DNA]</scope>
    <source>
        <strain evidence="7">JCM 17630</strain>
    </source>
</reference>
<dbReference type="HAMAP" id="MF_00358">
    <property type="entry name" value="Ribosomal_bS21"/>
    <property type="match status" value="1"/>
</dbReference>
<protein>
    <recommendedName>
        <fullName evidence="4 5">Small ribosomal subunit protein bS21</fullName>
    </recommendedName>
</protein>
<dbReference type="NCBIfam" id="TIGR00030">
    <property type="entry name" value="S21p"/>
    <property type="match status" value="1"/>
</dbReference>
<sequence>MLIVPVKEGENIERSLKRYKQKFIKTGAKRQLNARKQFNKPSVTRRALVQKAQYVQRLRDAENN</sequence>
<evidence type="ECO:0000256" key="3">
    <source>
        <dbReference type="ARBA" id="ARBA00023274"/>
    </source>
</evidence>
<name>A0ABP8CHD8_9FLAO</name>
<evidence type="ECO:0000256" key="1">
    <source>
        <dbReference type="ARBA" id="ARBA00006640"/>
    </source>
</evidence>
<dbReference type="EMBL" id="BAABCA010000008">
    <property type="protein sequence ID" value="GAA4239343.1"/>
    <property type="molecule type" value="Genomic_DNA"/>
</dbReference>